<reference evidence="1" key="2">
    <citation type="journal article" date="2015" name="Fish Shellfish Immunol.">
        <title>Early steps in the European eel (Anguilla anguilla)-Vibrio vulnificus interaction in the gills: Role of the RtxA13 toxin.</title>
        <authorList>
            <person name="Callol A."/>
            <person name="Pajuelo D."/>
            <person name="Ebbesson L."/>
            <person name="Teles M."/>
            <person name="MacKenzie S."/>
            <person name="Amaro C."/>
        </authorList>
    </citation>
    <scope>NUCLEOTIDE SEQUENCE</scope>
</reference>
<reference evidence="1" key="1">
    <citation type="submission" date="2014-11" db="EMBL/GenBank/DDBJ databases">
        <authorList>
            <person name="Amaro Gonzalez C."/>
        </authorList>
    </citation>
    <scope>NUCLEOTIDE SEQUENCE</scope>
</reference>
<name>A0A0E9SUL3_ANGAN</name>
<accession>A0A0E9SUL3</accession>
<evidence type="ECO:0000313" key="1">
    <source>
        <dbReference type="EMBL" id="JAH45064.1"/>
    </source>
</evidence>
<organism evidence="1">
    <name type="scientific">Anguilla anguilla</name>
    <name type="common">European freshwater eel</name>
    <name type="synonym">Muraena anguilla</name>
    <dbReference type="NCBI Taxonomy" id="7936"/>
    <lineage>
        <taxon>Eukaryota</taxon>
        <taxon>Metazoa</taxon>
        <taxon>Chordata</taxon>
        <taxon>Craniata</taxon>
        <taxon>Vertebrata</taxon>
        <taxon>Euteleostomi</taxon>
        <taxon>Actinopterygii</taxon>
        <taxon>Neopterygii</taxon>
        <taxon>Teleostei</taxon>
        <taxon>Anguilliformes</taxon>
        <taxon>Anguillidae</taxon>
        <taxon>Anguilla</taxon>
    </lineage>
</organism>
<proteinExistence type="predicted"/>
<dbReference type="EMBL" id="GBXM01063513">
    <property type="protein sequence ID" value="JAH45064.1"/>
    <property type="molecule type" value="Transcribed_RNA"/>
</dbReference>
<sequence length="26" mass="2988">MGAVLCVRSKCCVSHRVMYGLSRKRF</sequence>
<protein>
    <submittedName>
        <fullName evidence="1">Uncharacterized protein</fullName>
    </submittedName>
</protein>
<dbReference type="AlphaFoldDB" id="A0A0E9SUL3"/>